<evidence type="ECO:0000313" key="4">
    <source>
        <dbReference type="Proteomes" id="UP001312865"/>
    </source>
</evidence>
<dbReference type="InterPro" id="IPR025164">
    <property type="entry name" value="Toastrack_DUF4097"/>
</dbReference>
<organism evidence="3 4">
    <name type="scientific">Bacillus spongiae</name>
    <dbReference type="NCBI Taxonomy" id="2683610"/>
    <lineage>
        <taxon>Bacteria</taxon>
        <taxon>Bacillati</taxon>
        <taxon>Bacillota</taxon>
        <taxon>Bacilli</taxon>
        <taxon>Bacillales</taxon>
        <taxon>Bacillaceae</taxon>
        <taxon>Bacillus</taxon>
    </lineage>
</organism>
<dbReference type="Pfam" id="PF22746">
    <property type="entry name" value="SHOCT-like_DUF2089-C"/>
    <property type="match status" value="1"/>
</dbReference>
<feature type="domain" description="YvlB/LiaX N-terminal" evidence="2">
    <location>
        <begin position="4"/>
        <end position="33"/>
    </location>
</feature>
<dbReference type="PANTHER" id="PTHR33885:SF4">
    <property type="entry name" value="LMO2487 PROTEIN"/>
    <property type="match status" value="1"/>
</dbReference>
<keyword evidence="4" id="KW-1185">Reference proteome</keyword>
<dbReference type="InterPro" id="IPR016599">
    <property type="entry name" value="UCP012569"/>
</dbReference>
<protein>
    <submittedName>
        <fullName evidence="3">DUF4097 domain-containing protein</fullName>
    </submittedName>
</protein>
<dbReference type="EMBL" id="JBBAXC010000008">
    <property type="protein sequence ID" value="MEI5907657.1"/>
    <property type="molecule type" value="Genomic_DNA"/>
</dbReference>
<dbReference type="PANTHER" id="PTHR33885">
    <property type="entry name" value="PHAGE SHOCK PROTEIN C"/>
    <property type="match status" value="1"/>
</dbReference>
<dbReference type="Proteomes" id="UP001312865">
    <property type="component" value="Unassembled WGS sequence"/>
</dbReference>
<proteinExistence type="predicted"/>
<name>A0ABU8HEF9_9BACI</name>
<gene>
    <name evidence="3" type="ORF">WAK64_11375</name>
</gene>
<evidence type="ECO:0000313" key="3">
    <source>
        <dbReference type="EMBL" id="MEI5907657.1"/>
    </source>
</evidence>
<comment type="caution">
    <text evidence="3">The sequence shown here is derived from an EMBL/GenBank/DDBJ whole genome shotgun (WGS) entry which is preliminary data.</text>
</comment>
<feature type="domain" description="DUF4097" evidence="1">
    <location>
        <begin position="106"/>
        <end position="321"/>
    </location>
</feature>
<accession>A0ABU8HEF9</accession>
<sequence length="360" mass="40960">MNKERKRILEMVESGALSAQEALTLLEALDQAEKKSKEKEEKIINELVISTKKEKKDDGPNFNSTKEKVMDFVQSTLQKVKNLDLDFQFGQSVTFSHVFQHSGDGIQQIELDLFNGNIEIIPWDQRDVRMECHVKVYRTEDVEEARKIFLDNTTFSVEKGHLFFLMPYKWIKIDTALYLPKCQFEKLSVKTFNGGLVGKELIVNDFRFKTANGKLRTKKLITQSIDAETANGALILEQCVSRKVEAETIHGSILFQGESERIDLQSLSGTVECELIGDNSETLHMKTVTGNINMTIPNEQSINGELKSNLGNFNIRLSDITILEEKNELVQKQLQFTKKGLLPRQLHVFADTKTGSVKIQ</sequence>
<evidence type="ECO:0000259" key="2">
    <source>
        <dbReference type="Pfam" id="PF22746"/>
    </source>
</evidence>
<dbReference type="InterPro" id="IPR052027">
    <property type="entry name" value="PspC"/>
</dbReference>
<dbReference type="PIRSF" id="PIRSF012569">
    <property type="entry name" value="UCP012569"/>
    <property type="match status" value="1"/>
</dbReference>
<dbReference type="Pfam" id="PF13349">
    <property type="entry name" value="DUF4097"/>
    <property type="match status" value="1"/>
</dbReference>
<dbReference type="InterPro" id="IPR053959">
    <property type="entry name" value="YvlB/LiaX_N"/>
</dbReference>
<reference evidence="3 4" key="1">
    <citation type="journal article" date="2018" name="J. Microbiol.">
        <title>Bacillus spongiae sp. nov., isolated from sponge of Jeju Island.</title>
        <authorList>
            <person name="Lee G.E."/>
            <person name="Im W.T."/>
            <person name="Park J.S."/>
        </authorList>
    </citation>
    <scope>NUCLEOTIDE SEQUENCE [LARGE SCALE GENOMIC DNA]</scope>
    <source>
        <strain evidence="3 4">135PIL107-10</strain>
    </source>
</reference>
<evidence type="ECO:0000259" key="1">
    <source>
        <dbReference type="Pfam" id="PF13349"/>
    </source>
</evidence>
<dbReference type="RefSeq" id="WP_336587097.1">
    <property type="nucleotide sequence ID" value="NZ_JBBAXC010000008.1"/>
</dbReference>